<keyword evidence="5" id="KW-1185">Reference proteome</keyword>
<dbReference type="Gene3D" id="3.40.710.10">
    <property type="entry name" value="DD-peptidase/beta-lactamase superfamily"/>
    <property type="match status" value="1"/>
</dbReference>
<feature type="domain" description="Beta-lactamase-related" evidence="3">
    <location>
        <begin position="83"/>
        <end position="388"/>
    </location>
</feature>
<dbReference type="Proteomes" id="UP001595872">
    <property type="component" value="Unassembled WGS sequence"/>
</dbReference>
<keyword evidence="2" id="KW-0732">Signal</keyword>
<dbReference type="InterPro" id="IPR012338">
    <property type="entry name" value="Beta-lactam/transpept-like"/>
</dbReference>
<dbReference type="PANTHER" id="PTHR46825:SF7">
    <property type="entry name" value="D-ALANYL-D-ALANINE CARBOXYPEPTIDASE"/>
    <property type="match status" value="1"/>
</dbReference>
<dbReference type="SUPFAM" id="SSF56601">
    <property type="entry name" value="beta-lactamase/transpeptidase-like"/>
    <property type="match status" value="1"/>
</dbReference>
<feature type="compositionally biased region" description="Gly residues" evidence="1">
    <location>
        <begin position="48"/>
        <end position="64"/>
    </location>
</feature>
<dbReference type="InterPro" id="IPR001466">
    <property type="entry name" value="Beta-lactam-related"/>
</dbReference>
<feature type="region of interest" description="Disordered" evidence="1">
    <location>
        <begin position="35"/>
        <end position="68"/>
    </location>
</feature>
<comment type="caution">
    <text evidence="4">The sequence shown here is derived from an EMBL/GenBank/DDBJ whole genome shotgun (WGS) entry which is preliminary data.</text>
</comment>
<evidence type="ECO:0000313" key="4">
    <source>
        <dbReference type="EMBL" id="MFC4905871.1"/>
    </source>
</evidence>
<dbReference type="EC" id="3.-.-.-" evidence="4"/>
<keyword evidence="4" id="KW-0378">Hydrolase</keyword>
<dbReference type="RefSeq" id="WP_378251606.1">
    <property type="nucleotide sequence ID" value="NZ_JBHSIT010000001.1"/>
</dbReference>
<dbReference type="Pfam" id="PF00144">
    <property type="entry name" value="Beta-lactamase"/>
    <property type="match status" value="1"/>
</dbReference>
<reference evidence="5" key="1">
    <citation type="journal article" date="2019" name="Int. J. Syst. Evol. Microbiol.">
        <title>The Global Catalogue of Microorganisms (GCM) 10K type strain sequencing project: providing services to taxonomists for standard genome sequencing and annotation.</title>
        <authorList>
            <consortium name="The Broad Institute Genomics Platform"/>
            <consortium name="The Broad Institute Genome Sequencing Center for Infectious Disease"/>
            <person name="Wu L."/>
            <person name="Ma J."/>
        </authorList>
    </citation>
    <scope>NUCLEOTIDE SEQUENCE [LARGE SCALE GENOMIC DNA]</scope>
    <source>
        <strain evidence="5">KLKA75</strain>
    </source>
</reference>
<evidence type="ECO:0000259" key="3">
    <source>
        <dbReference type="Pfam" id="PF00144"/>
    </source>
</evidence>
<evidence type="ECO:0000313" key="5">
    <source>
        <dbReference type="Proteomes" id="UP001595872"/>
    </source>
</evidence>
<name>A0ABV9TR45_9ACTN</name>
<gene>
    <name evidence="4" type="ORF">ACFPCY_00930</name>
</gene>
<accession>A0ABV9TR45</accession>
<feature type="signal peptide" evidence="2">
    <location>
        <begin position="1"/>
        <end position="22"/>
    </location>
</feature>
<organism evidence="4 5">
    <name type="scientific">Actinomadura gamaensis</name>
    <dbReference type="NCBI Taxonomy" id="1763541"/>
    <lineage>
        <taxon>Bacteria</taxon>
        <taxon>Bacillati</taxon>
        <taxon>Actinomycetota</taxon>
        <taxon>Actinomycetes</taxon>
        <taxon>Streptosporangiales</taxon>
        <taxon>Thermomonosporaceae</taxon>
        <taxon>Actinomadura</taxon>
    </lineage>
</organism>
<dbReference type="InterPro" id="IPR050491">
    <property type="entry name" value="AmpC-like"/>
</dbReference>
<proteinExistence type="predicted"/>
<evidence type="ECO:0000256" key="2">
    <source>
        <dbReference type="SAM" id="SignalP"/>
    </source>
</evidence>
<feature type="chain" id="PRO_5045062855" evidence="2">
    <location>
        <begin position="23"/>
        <end position="420"/>
    </location>
</feature>
<evidence type="ECO:0000256" key="1">
    <source>
        <dbReference type="SAM" id="MobiDB-lite"/>
    </source>
</evidence>
<dbReference type="EMBL" id="JBHSIT010000001">
    <property type="protein sequence ID" value="MFC4905871.1"/>
    <property type="molecule type" value="Genomic_DNA"/>
</dbReference>
<dbReference type="GO" id="GO:0016787">
    <property type="term" value="F:hydrolase activity"/>
    <property type="evidence" value="ECO:0007669"/>
    <property type="project" value="UniProtKB-KW"/>
</dbReference>
<dbReference type="PANTHER" id="PTHR46825">
    <property type="entry name" value="D-ALANYL-D-ALANINE-CARBOXYPEPTIDASE/ENDOPEPTIDASE AMPH"/>
    <property type="match status" value="1"/>
</dbReference>
<protein>
    <submittedName>
        <fullName evidence="4">Serine hydrolase domain-containing protein</fullName>
        <ecNumber evidence="4">3.-.-.-</ecNumber>
    </submittedName>
</protein>
<sequence>MKTLTTALTLTVTAAVATGALAGGLTGKTPAALAATERPATAQPATGSGSGSGLGSGSGSGSGSSGAVTDDARLRELLQRVTTVDGVPGALLEVRNKRGRTVLTSGVADVRTGAPVRGDSRFRIGSMTKMFTATVLLQLVGEHRVALDAPVERYLPGVIRGNDNDGREITVRQVLQHTSGLPDYVALLDPDEAIAHPLAHYDASDLLKLALTQPRTFKPGEDWGYSNTGYLVVGMIIERVTGHSYASEIERRVIRPLRLKDTSVPGDATEIAGPHPRGYVRPDNDAPIVDITSFNPSIAGAAGEIVSSARDLDRFLGALVRGKLLRPAELRQMMKTRDTGGGDGRAYGLGLESRTLPCGGIYWGHSGDIFGFQTMGGATTDGRTATVMADLDPGRLQNQSGDMKAALQTALCDARPSAGH</sequence>